<dbReference type="Pfam" id="PF20148">
    <property type="entry name" value="DUF6531"/>
    <property type="match status" value="1"/>
</dbReference>
<reference evidence="5" key="1">
    <citation type="submission" date="2021-10" db="EMBL/GenBank/DDBJ databases">
        <title>Anaerobic single-cell dispensing facilitates the cultivation of human gut bacteria.</title>
        <authorList>
            <person name="Afrizal A."/>
        </authorList>
    </citation>
    <scope>NUCLEOTIDE SEQUENCE</scope>
    <source>
        <strain evidence="5">CLA-AA-H272</strain>
    </source>
</reference>
<evidence type="ECO:0000256" key="2">
    <source>
        <dbReference type="SAM" id="Phobius"/>
    </source>
</evidence>
<dbReference type="RefSeq" id="WP_302928739.1">
    <property type="nucleotide sequence ID" value="NZ_JAJEPW010000019.1"/>
</dbReference>
<dbReference type="Pfam" id="PF05593">
    <property type="entry name" value="RHS_repeat"/>
    <property type="match status" value="1"/>
</dbReference>
<feature type="domain" description="DUF6531" evidence="3">
    <location>
        <begin position="526"/>
        <end position="602"/>
    </location>
</feature>
<dbReference type="Pfam" id="PF25023">
    <property type="entry name" value="TEN_YD-shell"/>
    <property type="match status" value="1"/>
</dbReference>
<dbReference type="NCBIfam" id="TIGR01643">
    <property type="entry name" value="YD_repeat_2x"/>
    <property type="match status" value="2"/>
</dbReference>
<dbReference type="InterPro" id="IPR008979">
    <property type="entry name" value="Galactose-bd-like_sf"/>
</dbReference>
<dbReference type="InterPro" id="IPR045351">
    <property type="entry name" value="DUF6531"/>
</dbReference>
<dbReference type="InterPro" id="IPR022385">
    <property type="entry name" value="Rhs_assc_core"/>
</dbReference>
<evidence type="ECO:0000259" key="3">
    <source>
        <dbReference type="Pfam" id="PF20148"/>
    </source>
</evidence>
<evidence type="ECO:0000313" key="6">
    <source>
        <dbReference type="Proteomes" id="UP001199319"/>
    </source>
</evidence>
<keyword evidence="2" id="KW-1133">Transmembrane helix</keyword>
<dbReference type="InterPro" id="IPR031325">
    <property type="entry name" value="RHS_repeat"/>
</dbReference>
<accession>A0AAE3AC80</accession>
<dbReference type="NCBIfam" id="NF033679">
    <property type="entry name" value="DNRLRE_dom"/>
    <property type="match status" value="1"/>
</dbReference>
<gene>
    <name evidence="5" type="ORF">LKD37_08025</name>
</gene>
<dbReference type="Proteomes" id="UP001199319">
    <property type="component" value="Unassembled WGS sequence"/>
</dbReference>
<feature type="transmembrane region" description="Helical" evidence="2">
    <location>
        <begin position="1978"/>
        <end position="1998"/>
    </location>
</feature>
<comment type="caution">
    <text evidence="5">The sequence shown here is derived from an EMBL/GenBank/DDBJ whole genome shotgun (WGS) entry which is preliminary data.</text>
</comment>
<dbReference type="PANTHER" id="PTHR32305:SF15">
    <property type="entry name" value="PROTEIN RHSA-RELATED"/>
    <property type="match status" value="1"/>
</dbReference>
<keyword evidence="2" id="KW-0812">Transmembrane</keyword>
<dbReference type="InterPro" id="IPR006530">
    <property type="entry name" value="YD"/>
</dbReference>
<organism evidence="5 6">
    <name type="scientific">Brotocaccenecus cirricatena</name>
    <dbReference type="NCBI Taxonomy" id="3064195"/>
    <lineage>
        <taxon>Bacteria</taxon>
        <taxon>Bacillati</taxon>
        <taxon>Bacillota</taxon>
        <taxon>Clostridia</taxon>
        <taxon>Eubacteriales</taxon>
        <taxon>Oscillospiraceae</taxon>
        <taxon>Brotocaccenecus</taxon>
    </lineage>
</organism>
<keyword evidence="1" id="KW-0677">Repeat</keyword>
<proteinExistence type="predicted"/>
<evidence type="ECO:0000259" key="4">
    <source>
        <dbReference type="Pfam" id="PF25023"/>
    </source>
</evidence>
<dbReference type="Gene3D" id="2.60.120.260">
    <property type="entry name" value="Galactose-binding domain-like"/>
    <property type="match status" value="1"/>
</dbReference>
<evidence type="ECO:0000256" key="1">
    <source>
        <dbReference type="ARBA" id="ARBA00022737"/>
    </source>
</evidence>
<name>A0AAE3AC80_9FIRM</name>
<dbReference type="EMBL" id="JAJEPW010000019">
    <property type="protein sequence ID" value="MCC2129459.1"/>
    <property type="molecule type" value="Genomic_DNA"/>
</dbReference>
<dbReference type="PANTHER" id="PTHR32305">
    <property type="match status" value="1"/>
</dbReference>
<evidence type="ECO:0000313" key="5">
    <source>
        <dbReference type="EMBL" id="MCC2129459.1"/>
    </source>
</evidence>
<sequence>MKLWKRILSCFLALLLTVYLLPVQVMAEELGDLWPLTTENIAETPPDVIGEVLERREENQKEFLLANGVRQVVIYPAAVHYQKDGQWKDIDNRLLPATTRDGETVYQNVAGMWDVSVPAELNTARGITVSRNGYSLSFYLTGQLFEDGGAISESGSASMGEELPGEDMICVPAGESTAAISSTTSTLADDDQLQPEAALKNQRSKALYQNVYHDTDVTYDLDSNRLKESLILRSYPKEMLGYRYRLETDSLRLELQEDNRILAYAKDAGPQDEPVFYMPAPYLLDAENAYSNDIKVTLEENDKGYELRYYLPQDWMADAAYPVILDPVVQPVSNTFTIRDKTVTQRNPPAYDAISLDAGYSTNRGRERIYIRFKNIPSLTSADVVVGAKVLLCKYSGSGSISGNYMTAHQVKSMWDSETITWANRADYVHTSEDYQFVAGQTWHSWDITNIAQKWYEPSGNTGVMLRMSEAVEGGTTTKTASFYSSDYSNTQQCPMLVISYINNCGLESTWDYTSSSAGRAGTGYVNDYTGNLVWVHTGLGFSGNRMPVSINAVYNANDKRNKAYGLGYGWRTNYNQRVEQITLGGTTYYRWEDEDGTRHYFMKKSAGLYVDELEPTRQLTDTGSGTKKFCITEKSGSKRYFDASGRLAGLSNNQATASSVSIYYASQDHISVISDGVGRKYRFSYDSSGNLTKISFTGTGTTELSAMTYQVSGDNLRTIGYPDGKNVTFSYGAEHLLTGAQDADGYKLAYTYNTTTNGQPNRIATIKEYDGSTAGGTLSLEYAHNQTTFTDHNGNKEIMQFNRYGSTLSVQDGLGSAQFSQYANSTDLAKASQLTLSSKLQNTVINLLESGSLESKTGWTVSGTGTGSWSYSQAQAYYGRTSLSIQNNTLKPVSSAVRALEPGKTYTFSAYVRAGASGARIGLLKPGSTEPLVVSTAAPANNTWTRLQVTYTLPSGSAYASVLPFLQNTSGTAAYFDALQLEQTASPSRYNLVENSDFSFNSAWTPNSSCASTDQIITYTSSPTENSDKRVMRITGDPNKHKYGNQILSGLGGAAGDVYTVAGWAKGDCVYTDDSNRRMYALMVRFYYTDGTTSDNFIKFNPDTDSQSSWQFVSGVVKAAKPYSKMGIYTAYVQTLNTVYFDNVQLFKEEFGHSYDYDSNGNLISVVDLQKNKTKYDYDSNNNLVKMTLPSGASQSYTYDSYHNVTKAVSPEGVTSRFTYDTYGNIKTVKLGSGSQTISASAVYTANGDQVSSVTDALGQTTTYGYDTQTGVLNWTQAPGETASTRTNYTHDQLYRTTKVQQSTAAVDYTYSKDLLSAISTASGTDYSFTYGVFDLTTAVKAGSRTLISHSYTNDQNRRLSRSVYGNGGAVSYSYDSFGRTTAVTYGDTGSTVSYAYDANSNLGQLTDGISGRVNRYSYDFLDRLMRYEESGDGYSNIVQWGYDDENNLSSQTQTLNGSTYTSTYAYDKDNRLTKATEGAISANYAYDSFSRMSGLTVKNGSSPVVSTTVTYVNPSSSATSTQVKTWNNGKVAYTYTYDNKGNITSITGGGLEFEYRYDKYGRLISAEDYPGGYVWTYTYDDGGNITQRGLTDYYNNKNPNSILATYTYDNTDWPDLLTAFNGKSITYDAIGNPLSDGTWTYAWQHGRQLASMSKSGSSITYGYNANGKRISKTVNGTTYNYSYLGDQLTEMTWGSNKLHFTYDSTGPASVTYNGNRYFYLKNAQGDVTGLVNASGTQVVSYTYDPWGAPMSTDGTMASTLGAANPLRYRGYVYDTETGLYYLTSRYYNPVWGRFINADTADVLGASPDKANWDKNLFAYCDNDPVSRKDDGGDLWDFVIGAAVGVATTFISSKLEGKDASVTDYLVAGLCGGLGGLNVGRTASAIIGAVTGFVGSIYDNTTSGKKVSFGELILDATLAAGFGALNSVLDPGFNSTKMDKLSGRILGTAKKAMDKISAGKPVTKVVKNALRSDVKRVAASAISGFGVGFAYSMTFWGSRKAGNAIYRAYR</sequence>
<protein>
    <submittedName>
        <fullName evidence="5">DNRLRE domain-containing protein</fullName>
    </submittedName>
</protein>
<dbReference type="InterPro" id="IPR056823">
    <property type="entry name" value="TEN-like_YD-shell"/>
</dbReference>
<keyword evidence="2" id="KW-0472">Membrane</keyword>
<dbReference type="Gene3D" id="2.180.10.10">
    <property type="entry name" value="RHS repeat-associated core"/>
    <property type="match status" value="2"/>
</dbReference>
<feature type="domain" description="Teneurin-like YD-shell" evidence="4">
    <location>
        <begin position="1515"/>
        <end position="1827"/>
    </location>
</feature>
<dbReference type="SUPFAM" id="SSF49785">
    <property type="entry name" value="Galactose-binding domain-like"/>
    <property type="match status" value="1"/>
</dbReference>
<dbReference type="NCBIfam" id="TIGR03696">
    <property type="entry name" value="Rhs_assc_core"/>
    <property type="match status" value="1"/>
</dbReference>
<dbReference type="InterPro" id="IPR050708">
    <property type="entry name" value="T6SS_VgrG/RHS"/>
</dbReference>
<keyword evidence="6" id="KW-1185">Reference proteome</keyword>